<feature type="transmembrane region" description="Helical" evidence="5">
    <location>
        <begin position="119"/>
        <end position="141"/>
    </location>
</feature>
<dbReference type="InterPro" id="IPR007016">
    <property type="entry name" value="O-antigen_ligase-rel_domated"/>
</dbReference>
<evidence type="ECO:0000313" key="8">
    <source>
        <dbReference type="Proteomes" id="UP000255177"/>
    </source>
</evidence>
<feature type="transmembrane region" description="Helical" evidence="5">
    <location>
        <begin position="331"/>
        <end position="350"/>
    </location>
</feature>
<gene>
    <name evidence="7" type="ORF">CCOS864_05070</name>
</gene>
<sequence length="391" mass="43388">MIYTRRWAQVWLAIGLLWFLAAIALAPSNKIYQQGLLAFLWLPTLALMWSARRLLLETWSAQRMLWLSIALLLGWCVLSLVWSSVEEPGREVKRLVYIAVFLLFFPLMANADGTRVMRLLNWGGMGLAVAAVYSIVLFYGVQTQPWVTRLAGVGEISHPILGAYVIAAAIIWMLHWPPQNRWLQGVWGLALLALGVFLVLCQSRGAALALLISVVAMPIWCRDRRSCWIAGAAVAAAVAGFVLMQALIMSRGASYRPEIFQASLQMIAEHPVLGLGLGSFYQVVVAGIQFDHTHNMFTHIAVELGIPGMLLWLAVWLSVLREIWKARDTTFGQGLMGLWLFSTLAMQFDAASLTGTPRAEWFISWLPVGLATVLVWVRARAPGCDKISGSI</sequence>
<proteinExistence type="predicted"/>
<feature type="transmembrane region" description="Helical" evidence="5">
    <location>
        <begin position="228"/>
        <end position="249"/>
    </location>
</feature>
<feature type="transmembrane region" description="Helical" evidence="5">
    <location>
        <begin position="296"/>
        <end position="319"/>
    </location>
</feature>
<organism evidence="7 8">
    <name type="scientific">Pseudomonas wadenswilerensis</name>
    <dbReference type="NCBI Taxonomy" id="1785161"/>
    <lineage>
        <taxon>Bacteria</taxon>
        <taxon>Pseudomonadati</taxon>
        <taxon>Pseudomonadota</taxon>
        <taxon>Gammaproteobacteria</taxon>
        <taxon>Pseudomonadales</taxon>
        <taxon>Pseudomonadaceae</taxon>
        <taxon>Pseudomonas</taxon>
    </lineage>
</organism>
<feature type="transmembrane region" description="Helical" evidence="5">
    <location>
        <begin position="63"/>
        <end position="82"/>
    </location>
</feature>
<keyword evidence="2 5" id="KW-0812">Transmembrane</keyword>
<feature type="transmembrane region" description="Helical" evidence="5">
    <location>
        <begin position="31"/>
        <end position="51"/>
    </location>
</feature>
<dbReference type="Proteomes" id="UP000255177">
    <property type="component" value="Unassembled WGS sequence"/>
</dbReference>
<feature type="transmembrane region" description="Helical" evidence="5">
    <location>
        <begin position="94"/>
        <end position="112"/>
    </location>
</feature>
<comment type="subcellular location">
    <subcellularLocation>
        <location evidence="1">Membrane</location>
        <topology evidence="1">Multi-pass membrane protein</topology>
    </subcellularLocation>
</comment>
<feature type="transmembrane region" description="Helical" evidence="5">
    <location>
        <begin position="186"/>
        <end position="216"/>
    </location>
</feature>
<keyword evidence="3 5" id="KW-1133">Transmembrane helix</keyword>
<name>A0A380T6F1_9PSED</name>
<feature type="transmembrane region" description="Helical" evidence="5">
    <location>
        <begin position="270"/>
        <end position="290"/>
    </location>
</feature>
<evidence type="ECO:0000256" key="5">
    <source>
        <dbReference type="SAM" id="Phobius"/>
    </source>
</evidence>
<evidence type="ECO:0000256" key="3">
    <source>
        <dbReference type="ARBA" id="ARBA00022989"/>
    </source>
</evidence>
<evidence type="ECO:0000256" key="4">
    <source>
        <dbReference type="ARBA" id="ARBA00023136"/>
    </source>
</evidence>
<keyword evidence="8" id="KW-1185">Reference proteome</keyword>
<protein>
    <submittedName>
        <fullName evidence="7">Putative lipopolysaccharide biosynthesis protein</fullName>
    </submittedName>
</protein>
<dbReference type="PANTHER" id="PTHR37422">
    <property type="entry name" value="TEICHURONIC ACID BIOSYNTHESIS PROTEIN TUAE"/>
    <property type="match status" value="1"/>
</dbReference>
<dbReference type="GO" id="GO:0016020">
    <property type="term" value="C:membrane"/>
    <property type="evidence" value="ECO:0007669"/>
    <property type="project" value="UniProtKB-SubCell"/>
</dbReference>
<reference evidence="8" key="1">
    <citation type="submission" date="2018-07" db="EMBL/GenBank/DDBJ databases">
        <authorList>
            <person name="Blom J."/>
        </authorList>
    </citation>
    <scope>NUCLEOTIDE SEQUENCE [LARGE SCALE GENOMIC DNA]</scope>
    <source>
        <strain evidence="8">CCOS 864</strain>
    </source>
</reference>
<evidence type="ECO:0000256" key="2">
    <source>
        <dbReference type="ARBA" id="ARBA00022692"/>
    </source>
</evidence>
<keyword evidence="4 5" id="KW-0472">Membrane</keyword>
<feature type="transmembrane region" description="Helical" evidence="5">
    <location>
        <begin position="362"/>
        <end position="379"/>
    </location>
</feature>
<dbReference type="RefSeq" id="WP_115089517.1">
    <property type="nucleotide sequence ID" value="NZ_CBCSFG010000009.1"/>
</dbReference>
<feature type="domain" description="O-antigen ligase-related" evidence="6">
    <location>
        <begin position="189"/>
        <end position="313"/>
    </location>
</feature>
<evidence type="ECO:0000256" key="1">
    <source>
        <dbReference type="ARBA" id="ARBA00004141"/>
    </source>
</evidence>
<accession>A0A380T6F1</accession>
<dbReference type="AlphaFoldDB" id="A0A380T6F1"/>
<dbReference type="InterPro" id="IPR051533">
    <property type="entry name" value="WaaL-like"/>
</dbReference>
<dbReference type="EMBL" id="UIDD01000012">
    <property type="protein sequence ID" value="SUQ65593.1"/>
    <property type="molecule type" value="Genomic_DNA"/>
</dbReference>
<evidence type="ECO:0000313" key="7">
    <source>
        <dbReference type="EMBL" id="SUQ65593.1"/>
    </source>
</evidence>
<dbReference type="Pfam" id="PF04932">
    <property type="entry name" value="Wzy_C"/>
    <property type="match status" value="1"/>
</dbReference>
<evidence type="ECO:0000259" key="6">
    <source>
        <dbReference type="Pfam" id="PF04932"/>
    </source>
</evidence>
<dbReference type="PANTHER" id="PTHR37422:SF13">
    <property type="entry name" value="LIPOPOLYSACCHARIDE BIOSYNTHESIS PROTEIN PA4999-RELATED"/>
    <property type="match status" value="1"/>
</dbReference>
<feature type="transmembrane region" description="Helical" evidence="5">
    <location>
        <begin position="7"/>
        <end position="25"/>
    </location>
</feature>
<feature type="transmembrane region" description="Helical" evidence="5">
    <location>
        <begin position="156"/>
        <end position="174"/>
    </location>
</feature>